<dbReference type="InterPro" id="IPR014001">
    <property type="entry name" value="Helicase_ATP-bd"/>
</dbReference>
<name>A0A4R6U4R1_9GAMM</name>
<dbReference type="InterPro" id="IPR038718">
    <property type="entry name" value="SNF2-like_sf"/>
</dbReference>
<proteinExistence type="predicted"/>
<dbReference type="RefSeq" id="WP_206167996.1">
    <property type="nucleotide sequence ID" value="NZ_LNJZ01000009.1"/>
</dbReference>
<keyword evidence="3" id="KW-0347">Helicase</keyword>
<dbReference type="SMART" id="SM00487">
    <property type="entry name" value="DEXDc"/>
    <property type="match status" value="1"/>
</dbReference>
<comment type="caution">
    <text evidence="8">The sequence shown here is derived from an EMBL/GenBank/DDBJ whole genome shotgun (WGS) entry which is preliminary data.</text>
</comment>
<evidence type="ECO:0000256" key="4">
    <source>
        <dbReference type="ARBA" id="ARBA00022840"/>
    </source>
</evidence>
<dbReference type="InterPro" id="IPR000330">
    <property type="entry name" value="SNF2_N"/>
</dbReference>
<dbReference type="SUPFAM" id="SSF52540">
    <property type="entry name" value="P-loop containing nucleoside triphosphate hydrolases"/>
    <property type="match status" value="2"/>
</dbReference>
<feature type="domain" description="Helicase C-terminal" evidence="7">
    <location>
        <begin position="433"/>
        <end position="603"/>
    </location>
</feature>
<dbReference type="InterPro" id="IPR049730">
    <property type="entry name" value="SNF2/RAD54-like_C"/>
</dbReference>
<dbReference type="InterPro" id="IPR057342">
    <property type="entry name" value="DEXDc_RapA"/>
</dbReference>
<dbReference type="EMBL" id="SNYK01000002">
    <property type="protein sequence ID" value="TDQ39549.1"/>
    <property type="molecule type" value="Genomic_DNA"/>
</dbReference>
<dbReference type="PANTHER" id="PTHR30595">
    <property type="entry name" value="GLPR-RELATED TRANSCRIPTIONAL REPRESSOR"/>
    <property type="match status" value="1"/>
</dbReference>
<evidence type="ECO:0000313" key="9">
    <source>
        <dbReference type="Proteomes" id="UP000294575"/>
    </source>
</evidence>
<dbReference type="Pfam" id="PF00176">
    <property type="entry name" value="SNF2-rel_dom"/>
    <property type="match status" value="1"/>
</dbReference>
<dbReference type="Pfam" id="PF00271">
    <property type="entry name" value="Helicase_C"/>
    <property type="match status" value="1"/>
</dbReference>
<protein>
    <submittedName>
        <fullName evidence="8">Putative HTH transcriptional regulator</fullName>
    </submittedName>
</protein>
<accession>A0A4R6U4R1</accession>
<dbReference type="GO" id="GO:0005524">
    <property type="term" value="F:ATP binding"/>
    <property type="evidence" value="ECO:0007669"/>
    <property type="project" value="UniProtKB-KW"/>
</dbReference>
<organism evidence="8 9">
    <name type="scientific">Thiopseudomonas denitrificans</name>
    <dbReference type="NCBI Taxonomy" id="1501432"/>
    <lineage>
        <taxon>Bacteria</taxon>
        <taxon>Pseudomonadati</taxon>
        <taxon>Pseudomonadota</taxon>
        <taxon>Gammaproteobacteria</taxon>
        <taxon>Pseudomonadales</taxon>
        <taxon>Pseudomonadaceae</taxon>
        <taxon>Thiopseudomonas</taxon>
    </lineage>
</organism>
<dbReference type="CDD" id="cd18793">
    <property type="entry name" value="SF2_C_SNF"/>
    <property type="match status" value="1"/>
</dbReference>
<feature type="compositionally biased region" description="Polar residues" evidence="5">
    <location>
        <begin position="1078"/>
        <end position="1088"/>
    </location>
</feature>
<evidence type="ECO:0000256" key="3">
    <source>
        <dbReference type="ARBA" id="ARBA00022806"/>
    </source>
</evidence>
<gene>
    <name evidence="8" type="ORF">DFQ45_102247</name>
</gene>
<dbReference type="GO" id="GO:0004386">
    <property type="term" value="F:helicase activity"/>
    <property type="evidence" value="ECO:0007669"/>
    <property type="project" value="UniProtKB-KW"/>
</dbReference>
<keyword evidence="1" id="KW-0547">Nucleotide-binding</keyword>
<dbReference type="Gene3D" id="1.10.10.10">
    <property type="entry name" value="Winged helix-like DNA-binding domain superfamily/Winged helix DNA-binding domain"/>
    <property type="match status" value="1"/>
</dbReference>
<dbReference type="PROSITE" id="PS51194">
    <property type="entry name" value="HELICASE_CTER"/>
    <property type="match status" value="1"/>
</dbReference>
<evidence type="ECO:0000256" key="1">
    <source>
        <dbReference type="ARBA" id="ARBA00022741"/>
    </source>
</evidence>
<dbReference type="InterPro" id="IPR038475">
    <property type="entry name" value="RecG_C_sf"/>
</dbReference>
<keyword evidence="2" id="KW-0378">Hydrolase</keyword>
<dbReference type="Gene3D" id="3.40.50.10810">
    <property type="entry name" value="Tandem AAA-ATPase domain"/>
    <property type="match status" value="1"/>
</dbReference>
<sequence length="1176" mass="132429">MHPQLFTPGSRIEVRDAEWRIKRIDRTTDGGEALVCEGLSELVLGRETTFLSKLEPRIRVLEPQDTRLVDDPSSQYRASRLYLDTLIRNSVPTDDRIYAGQHAALDLLPYQFEPARQALRQPRQRILIADTVGLGKTLEAGILVSELIARGKGKRILVLAVKAMLTQFQQEFWNRFSIGLTRLDSQGLQRVRNRIPANHNPFHHFDRAIISIDTLKQDIEYRHYLEQAYWDIIIIDEAHNVAERGSRSQRARLAKLLATRSDTLVMLTATPHDGKPESFASLVNMLDPTAIANPSDYQSNDYRDKGLVIRRFKADVRDQLSTSFPDRDIATLKVQASPAEEALYEALATSSFQTLKGTGAGQLFRTTLMKALFSSPAALLSTLDNRLQRLANRQEKTSDPQLQQQIDHDIEQLEELRHHCVLIDQASFSKYQLLVDTLINGSWDASQPDDRLVIFTESIPTLEFLQQHLPKTCKLKKDQVALLRGDMSDRELADTVNSFNQLQSPLRLLLCSDVASEGINLHHLSHRMIHFDIPWSLMVFQQRNGRIDRYGQTRQPLIRYLLTDSQHPKIQGDTRILEVLINKDAQAGKNIGDPSEFNKEEGEARTAAAMEAELLNPAADPASIPAMPDMQDIDWASFFKPDNQASQSPASDLLAAFTPDTPANSDDHLATRQRLFDNDFDYARKTATGLPGGAYRRIGSTDQRCVDEDLWALRGSSQPLHGPDSTILQDARMDDFDPQAIAEYRRKRATVNAQAEELAYSDTELLEALGALRYDNDQLRPTLAGILLFGKPMALRRMLPMAKIDYIRVPGVEWIEDPHDRFQSIEIRKPLVLALPQAEASVIDELPRGFHLPDDSPYSVQEPIVPRKVVREAIANAVMHRTYLKHSPIQIIRYSNRIEFRNIGHSIKPEDQLGRPGSWPRNPLLGAVLHDLNLAEAKGSGIRTMRRLSADADLSPPEFKSDRQGDSFCVTVFLHNLLSEDDHAWLRTLTSEPLDDEETKVLIYARATGAVDNSACRDFSGMDTLTASRVLRRLRDRGLLEKHGAGNRTYYSLLALSTDVIPPSSGHGSNEYPPPNSGGLSESPQAWPQIPPSLQQKLLAAGAKPRQEVVRQLLLELCSLQPMSANELCQVLGRKDSKELRRTYLRPLVNEGLLKLKYPETESHPHQAYQAAPANR</sequence>
<feature type="domain" description="Helicase ATP-binding" evidence="6">
    <location>
        <begin position="117"/>
        <end position="289"/>
    </location>
</feature>
<keyword evidence="4" id="KW-0067">ATP-binding</keyword>
<dbReference type="SMART" id="SM00490">
    <property type="entry name" value="HELICc"/>
    <property type="match status" value="1"/>
</dbReference>
<dbReference type="InterPro" id="IPR001650">
    <property type="entry name" value="Helicase_C-like"/>
</dbReference>
<keyword evidence="9" id="KW-1185">Reference proteome</keyword>
<dbReference type="InterPro" id="IPR027417">
    <property type="entry name" value="P-loop_NTPase"/>
</dbReference>
<evidence type="ECO:0000313" key="8">
    <source>
        <dbReference type="EMBL" id="TDQ39549.1"/>
    </source>
</evidence>
<dbReference type="Gene3D" id="3.40.50.300">
    <property type="entry name" value="P-loop containing nucleotide triphosphate hydrolases"/>
    <property type="match status" value="1"/>
</dbReference>
<reference evidence="8 9" key="1">
    <citation type="submission" date="2019-03" db="EMBL/GenBank/DDBJ databases">
        <title>Genomic Encyclopedia of Type Strains, Phase IV (KMG-IV): sequencing the most valuable type-strain genomes for metagenomic binning, comparative biology and taxonomic classification.</title>
        <authorList>
            <person name="Goeker M."/>
        </authorList>
    </citation>
    <scope>NUCLEOTIDE SEQUENCE [LARGE SCALE GENOMIC DNA]</scope>
    <source>
        <strain evidence="8 9">DSM 28679</strain>
    </source>
</reference>
<dbReference type="PANTHER" id="PTHR30595:SF6">
    <property type="entry name" value="SCHLAFEN ALBA-2 DOMAIN-CONTAINING PROTEIN"/>
    <property type="match status" value="1"/>
</dbReference>
<dbReference type="CDD" id="cd18011">
    <property type="entry name" value="DEXDc_RapA"/>
    <property type="match status" value="1"/>
</dbReference>
<evidence type="ECO:0000259" key="6">
    <source>
        <dbReference type="PROSITE" id="PS51192"/>
    </source>
</evidence>
<dbReference type="InterPro" id="IPR036388">
    <property type="entry name" value="WH-like_DNA-bd_sf"/>
</dbReference>
<dbReference type="Pfam" id="PF13749">
    <property type="entry name" value="HATPase_c_4"/>
    <property type="match status" value="1"/>
</dbReference>
<evidence type="ECO:0000256" key="2">
    <source>
        <dbReference type="ARBA" id="ARBA00022801"/>
    </source>
</evidence>
<dbReference type="Proteomes" id="UP000294575">
    <property type="component" value="Unassembled WGS sequence"/>
</dbReference>
<dbReference type="AlphaFoldDB" id="A0A4R6U4R1"/>
<evidence type="ECO:0000256" key="5">
    <source>
        <dbReference type="SAM" id="MobiDB-lite"/>
    </source>
</evidence>
<dbReference type="GO" id="GO:0016787">
    <property type="term" value="F:hydrolase activity"/>
    <property type="evidence" value="ECO:0007669"/>
    <property type="project" value="UniProtKB-KW"/>
</dbReference>
<feature type="region of interest" description="Disordered" evidence="5">
    <location>
        <begin position="1063"/>
        <end position="1088"/>
    </location>
</feature>
<dbReference type="Gene3D" id="3.30.565.60">
    <property type="match status" value="1"/>
</dbReference>
<evidence type="ECO:0000259" key="7">
    <source>
        <dbReference type="PROSITE" id="PS51194"/>
    </source>
</evidence>
<dbReference type="PROSITE" id="PS51192">
    <property type="entry name" value="HELICASE_ATP_BIND_1"/>
    <property type="match status" value="1"/>
</dbReference>